<dbReference type="InterPro" id="IPR008271">
    <property type="entry name" value="Ser/Thr_kinase_AS"/>
</dbReference>
<dbReference type="GO" id="GO:0034727">
    <property type="term" value="P:piecemeal microautophagy of the nucleus"/>
    <property type="evidence" value="ECO:0007669"/>
    <property type="project" value="TreeGrafter"/>
</dbReference>
<dbReference type="InterPro" id="IPR045269">
    <property type="entry name" value="Atg1-like"/>
</dbReference>
<dbReference type="EMBL" id="SNRW01018167">
    <property type="protein sequence ID" value="KAA6367592.1"/>
    <property type="molecule type" value="Genomic_DNA"/>
</dbReference>
<protein>
    <submittedName>
        <fullName evidence="6">Putative serine/threonine protein kinase</fullName>
    </submittedName>
</protein>
<sequence>ESNNPFLLKYFSTNTNGENAIINMEYANMGSLQNLIGTNKDLSLPIIRVIMKQLLEGLRLIHEKGLIHRDLKAENIMLHSPLGSGRVQLKITNFGLIKVQKKAQQSTHMTVAGTLPYMPPELLLGNEEGEVKVDSKIDIWSAGIILHQLAFHQFPFNFMMAKKLDKSVNIQDEALWNLITNMLSFDRKERVSAAEALNHEFFTGEKAYEEIPLNALRLAQTAQKALQKGENNINQYDLDPSFAFPYSDAKELVNKDPEEEMKIFQIKFNLPPPRFLRLVFEKKVFRVCNRFVNSINSRRFGFIEVGAEVLNNIPIPNKDFRAITYDEKGYINIFMN</sequence>
<evidence type="ECO:0000256" key="1">
    <source>
        <dbReference type="ARBA" id="ARBA00022679"/>
    </source>
</evidence>
<keyword evidence="3 6" id="KW-0418">Kinase</keyword>
<dbReference type="Proteomes" id="UP000324800">
    <property type="component" value="Unassembled WGS sequence"/>
</dbReference>
<dbReference type="PROSITE" id="PS00108">
    <property type="entry name" value="PROTEIN_KINASE_ST"/>
    <property type="match status" value="1"/>
</dbReference>
<dbReference type="GO" id="GO:0010506">
    <property type="term" value="P:regulation of autophagy"/>
    <property type="evidence" value="ECO:0007669"/>
    <property type="project" value="InterPro"/>
</dbReference>
<dbReference type="SMART" id="SM00220">
    <property type="entry name" value="S_TKc"/>
    <property type="match status" value="1"/>
</dbReference>
<dbReference type="InterPro" id="IPR011009">
    <property type="entry name" value="Kinase-like_dom_sf"/>
</dbReference>
<proteinExistence type="predicted"/>
<evidence type="ECO:0000256" key="3">
    <source>
        <dbReference type="ARBA" id="ARBA00022777"/>
    </source>
</evidence>
<dbReference type="InterPro" id="IPR000719">
    <property type="entry name" value="Prot_kinase_dom"/>
</dbReference>
<keyword evidence="1" id="KW-0808">Transferase</keyword>
<keyword evidence="6" id="KW-0723">Serine/threonine-protein kinase</keyword>
<feature type="non-terminal residue" evidence="6">
    <location>
        <position position="1"/>
    </location>
</feature>
<dbReference type="GO" id="GO:0005776">
    <property type="term" value="C:autophagosome"/>
    <property type="evidence" value="ECO:0007669"/>
    <property type="project" value="TreeGrafter"/>
</dbReference>
<dbReference type="GO" id="GO:0005829">
    <property type="term" value="C:cytosol"/>
    <property type="evidence" value="ECO:0007669"/>
    <property type="project" value="TreeGrafter"/>
</dbReference>
<dbReference type="AlphaFoldDB" id="A0A5J4UCJ8"/>
<dbReference type="PANTHER" id="PTHR24348:SF22">
    <property type="entry name" value="NON-SPECIFIC SERINE_THREONINE PROTEIN KINASE"/>
    <property type="match status" value="1"/>
</dbReference>
<dbReference type="Gene3D" id="1.10.510.10">
    <property type="entry name" value="Transferase(Phosphotransferase) domain 1"/>
    <property type="match status" value="1"/>
</dbReference>
<dbReference type="PANTHER" id="PTHR24348">
    <property type="entry name" value="SERINE/THREONINE-PROTEIN KINASE UNC-51-RELATED"/>
    <property type="match status" value="1"/>
</dbReference>
<dbReference type="GO" id="GO:0000045">
    <property type="term" value="P:autophagosome assembly"/>
    <property type="evidence" value="ECO:0007669"/>
    <property type="project" value="TreeGrafter"/>
</dbReference>
<comment type="caution">
    <text evidence="6">The sequence shown here is derived from an EMBL/GenBank/DDBJ whole genome shotgun (WGS) entry which is preliminary data.</text>
</comment>
<dbReference type="GO" id="GO:0005524">
    <property type="term" value="F:ATP binding"/>
    <property type="evidence" value="ECO:0007669"/>
    <property type="project" value="UniProtKB-KW"/>
</dbReference>
<dbReference type="GO" id="GO:0042594">
    <property type="term" value="P:response to starvation"/>
    <property type="evidence" value="ECO:0007669"/>
    <property type="project" value="TreeGrafter"/>
</dbReference>
<evidence type="ECO:0000256" key="4">
    <source>
        <dbReference type="ARBA" id="ARBA00022840"/>
    </source>
</evidence>
<organism evidence="6 7">
    <name type="scientific">Streblomastix strix</name>
    <dbReference type="NCBI Taxonomy" id="222440"/>
    <lineage>
        <taxon>Eukaryota</taxon>
        <taxon>Metamonada</taxon>
        <taxon>Preaxostyla</taxon>
        <taxon>Oxymonadida</taxon>
        <taxon>Streblomastigidae</taxon>
        <taxon>Streblomastix</taxon>
    </lineage>
</organism>
<accession>A0A5J4UCJ8</accession>
<dbReference type="GO" id="GO:0004674">
    <property type="term" value="F:protein serine/threonine kinase activity"/>
    <property type="evidence" value="ECO:0007669"/>
    <property type="project" value="UniProtKB-KW"/>
</dbReference>
<dbReference type="SUPFAM" id="SSF56112">
    <property type="entry name" value="Protein kinase-like (PK-like)"/>
    <property type="match status" value="1"/>
</dbReference>
<name>A0A5J4UCJ8_9EUKA</name>
<dbReference type="GO" id="GO:0061709">
    <property type="term" value="P:reticulophagy"/>
    <property type="evidence" value="ECO:0007669"/>
    <property type="project" value="TreeGrafter"/>
</dbReference>
<dbReference type="GO" id="GO:0034045">
    <property type="term" value="C:phagophore assembly site membrane"/>
    <property type="evidence" value="ECO:0007669"/>
    <property type="project" value="TreeGrafter"/>
</dbReference>
<keyword evidence="4" id="KW-0067">ATP-binding</keyword>
<evidence type="ECO:0000256" key="2">
    <source>
        <dbReference type="ARBA" id="ARBA00022741"/>
    </source>
</evidence>
<gene>
    <name evidence="6" type="ORF">EZS28_036881</name>
</gene>
<dbReference type="Pfam" id="PF00069">
    <property type="entry name" value="Pkinase"/>
    <property type="match status" value="1"/>
</dbReference>
<keyword evidence="2" id="KW-0547">Nucleotide-binding</keyword>
<evidence type="ECO:0000313" key="6">
    <source>
        <dbReference type="EMBL" id="KAA6367592.1"/>
    </source>
</evidence>
<evidence type="ECO:0000259" key="5">
    <source>
        <dbReference type="PROSITE" id="PS50011"/>
    </source>
</evidence>
<feature type="domain" description="Protein kinase" evidence="5">
    <location>
        <begin position="1"/>
        <end position="202"/>
    </location>
</feature>
<reference evidence="6 7" key="1">
    <citation type="submission" date="2019-03" db="EMBL/GenBank/DDBJ databases">
        <title>Single cell metagenomics reveals metabolic interactions within the superorganism composed of flagellate Streblomastix strix and complex community of Bacteroidetes bacteria on its surface.</title>
        <authorList>
            <person name="Treitli S.C."/>
            <person name="Kolisko M."/>
            <person name="Husnik F."/>
            <person name="Keeling P."/>
            <person name="Hampl V."/>
        </authorList>
    </citation>
    <scope>NUCLEOTIDE SEQUENCE [LARGE SCALE GENOMIC DNA]</scope>
    <source>
        <strain evidence="6">ST1C</strain>
    </source>
</reference>
<dbReference type="PROSITE" id="PS50011">
    <property type="entry name" value="PROTEIN_KINASE_DOM"/>
    <property type="match status" value="1"/>
</dbReference>
<dbReference type="GO" id="GO:0000422">
    <property type="term" value="P:autophagy of mitochondrion"/>
    <property type="evidence" value="ECO:0007669"/>
    <property type="project" value="TreeGrafter"/>
</dbReference>
<evidence type="ECO:0000313" key="7">
    <source>
        <dbReference type="Proteomes" id="UP000324800"/>
    </source>
</evidence>